<evidence type="ECO:0000256" key="5">
    <source>
        <dbReference type="ARBA" id="ARBA00004653"/>
    </source>
</evidence>
<dbReference type="InterPro" id="IPR055434">
    <property type="entry name" value="STING_TM"/>
</dbReference>
<dbReference type="Pfam" id="PF23417">
    <property type="entry name" value="STING_TM"/>
    <property type="match status" value="1"/>
</dbReference>
<keyword evidence="11 14" id="KW-1133">Transmembrane helix</keyword>
<feature type="transmembrane region" description="Helical" evidence="14">
    <location>
        <begin position="25"/>
        <end position="42"/>
    </location>
</feature>
<evidence type="ECO:0000313" key="19">
    <source>
        <dbReference type="RefSeq" id="XP_030068933.1"/>
    </source>
</evidence>
<feature type="domain" description="STING ligand-binding" evidence="15">
    <location>
        <begin position="163"/>
        <end position="351"/>
    </location>
</feature>
<keyword evidence="10" id="KW-0256">Endoplasmic reticulum</keyword>
<evidence type="ECO:0000256" key="9">
    <source>
        <dbReference type="ARBA" id="ARBA00022741"/>
    </source>
</evidence>
<dbReference type="GO" id="GO:0033116">
    <property type="term" value="C:endoplasmic reticulum-Golgi intermediate compartment membrane"/>
    <property type="evidence" value="ECO:0007669"/>
    <property type="project" value="UniProtKB-SubCell"/>
</dbReference>
<protein>
    <recommendedName>
        <fullName evidence="7">Stimulator of interferon genes protein</fullName>
    </recommendedName>
</protein>
<sequence length="388" mass="44242">MVSHSKRKTIVQSSDTIPKPRGSRVHYAIFCTIILGFVILYVEGATAFKPIRNHFLMMFTVSFFMRVIKGICDFCEEIHHVQSRYQGKYSKAATACINIKHFLLLLLCGCFFLAQIDVDSLTNLSKLSNIVLVCISHLLLVALGLQQPTTVEVSEICEKQKMNVAHGLAWSFYLGYLKLVLPNLKKAISSFNKENSNLLWCEETCKLHILIPLSCKIHSNLSEVDSNIQFLKDLPLLYIDRAGVKGRVYKNSIYKIFDEDQRPHYCIVEYATPLLTLYEMSGTTSAGFSSEDRLQQAKLFYTTLKDILESSLDCRNCYRLVVYDDGATSEDEAQNTHFLSQEILWHMQQQTKEEYSFLERNNPSTASSESKLMLSYCESLPSLHNNAT</sequence>
<dbReference type="GO" id="GO:0061709">
    <property type="term" value="P:reticulophagy"/>
    <property type="evidence" value="ECO:0007669"/>
    <property type="project" value="TreeGrafter"/>
</dbReference>
<dbReference type="GO" id="GO:0000139">
    <property type="term" value="C:Golgi membrane"/>
    <property type="evidence" value="ECO:0007669"/>
    <property type="project" value="UniProtKB-SubCell"/>
</dbReference>
<dbReference type="GeneID" id="115476611"/>
<dbReference type="GO" id="GO:0061507">
    <property type="term" value="F:2',3'-cyclic GMP-AMP binding"/>
    <property type="evidence" value="ECO:0007669"/>
    <property type="project" value="TreeGrafter"/>
</dbReference>
<dbReference type="FunFam" id="3.40.50.12100:FF:000001">
    <property type="entry name" value="Stimulator of interferon genes protein"/>
    <property type="match status" value="1"/>
</dbReference>
<gene>
    <name evidence="18 19" type="primary">TMEM173</name>
</gene>
<keyword evidence="8 14" id="KW-0812">Transmembrane</keyword>
<dbReference type="Gene3D" id="1.20.5.5200">
    <property type="match status" value="1"/>
</dbReference>
<dbReference type="KEGG" id="muo:115476611"/>
<dbReference type="OrthoDB" id="6053839at2759"/>
<comment type="subcellular location">
    <subcellularLocation>
        <location evidence="4">Cytoplasm</location>
        <location evidence="4">Perinuclear region</location>
    </subcellularLocation>
    <subcellularLocation>
        <location evidence="3">Cytoplasmic vesicle</location>
        <location evidence="3">Autophagosome membrane</location>
        <topology evidence="3">Multi-pass membrane protein</topology>
    </subcellularLocation>
    <subcellularLocation>
        <location evidence="2">Endoplasmic reticulum membrane</location>
        <topology evidence="2">Multi-pass membrane protein</topology>
    </subcellularLocation>
    <subcellularLocation>
        <location evidence="1">Endoplasmic reticulum-Golgi intermediate compartment membrane</location>
        <topology evidence="1">Multi-pass membrane protein</topology>
    </subcellularLocation>
    <subcellularLocation>
        <location evidence="5">Golgi apparatus membrane</location>
        <topology evidence="5">Multi-pass membrane protein</topology>
    </subcellularLocation>
</comment>
<dbReference type="Proteomes" id="UP000515156">
    <property type="component" value="Chromosome 8"/>
</dbReference>
<keyword evidence="17" id="KW-1185">Reference proteome</keyword>
<evidence type="ECO:0000256" key="7">
    <source>
        <dbReference type="ARBA" id="ARBA00018708"/>
    </source>
</evidence>
<evidence type="ECO:0000256" key="8">
    <source>
        <dbReference type="ARBA" id="ARBA00022692"/>
    </source>
</evidence>
<dbReference type="GO" id="GO:0000421">
    <property type="term" value="C:autophagosome membrane"/>
    <property type="evidence" value="ECO:0007669"/>
    <property type="project" value="UniProtKB-SubCell"/>
</dbReference>
<dbReference type="Pfam" id="PF15009">
    <property type="entry name" value="STING_LBD"/>
    <property type="match status" value="1"/>
</dbReference>
<dbReference type="CTD" id="340061"/>
<evidence type="ECO:0000256" key="6">
    <source>
        <dbReference type="ARBA" id="ARBA00009027"/>
    </source>
</evidence>
<dbReference type="InterPro" id="IPR038623">
    <property type="entry name" value="STING_C_sf"/>
</dbReference>
<dbReference type="GO" id="GO:0045087">
    <property type="term" value="P:innate immune response"/>
    <property type="evidence" value="ECO:0007669"/>
    <property type="project" value="TreeGrafter"/>
</dbReference>
<dbReference type="GO" id="GO:0035438">
    <property type="term" value="F:cyclic-di-GMP binding"/>
    <property type="evidence" value="ECO:0007669"/>
    <property type="project" value="TreeGrafter"/>
</dbReference>
<evidence type="ECO:0000259" key="16">
    <source>
        <dbReference type="Pfam" id="PF23417"/>
    </source>
</evidence>
<dbReference type="GO" id="GO:0002218">
    <property type="term" value="P:activation of innate immune response"/>
    <property type="evidence" value="ECO:0007669"/>
    <property type="project" value="InterPro"/>
</dbReference>
<dbReference type="RefSeq" id="XP_030068932.1">
    <property type="nucleotide sequence ID" value="XM_030213072.1"/>
</dbReference>
<evidence type="ECO:0000256" key="3">
    <source>
        <dbReference type="ARBA" id="ARBA00004542"/>
    </source>
</evidence>
<dbReference type="GO" id="GO:0000045">
    <property type="term" value="P:autophagosome assembly"/>
    <property type="evidence" value="ECO:0007669"/>
    <property type="project" value="TreeGrafter"/>
</dbReference>
<evidence type="ECO:0000259" key="15">
    <source>
        <dbReference type="Pfam" id="PF15009"/>
    </source>
</evidence>
<evidence type="ECO:0000256" key="13">
    <source>
        <dbReference type="ARBA" id="ARBA00024169"/>
    </source>
</evidence>
<evidence type="ECO:0000256" key="4">
    <source>
        <dbReference type="ARBA" id="ARBA00004556"/>
    </source>
</evidence>
<reference evidence="18 19" key="1">
    <citation type="submission" date="2025-04" db="UniProtKB">
        <authorList>
            <consortium name="RefSeq"/>
        </authorList>
    </citation>
    <scope>IDENTIFICATION</scope>
</reference>
<dbReference type="InterPro" id="IPR055432">
    <property type="entry name" value="STING_LBD"/>
</dbReference>
<dbReference type="FunFam" id="1.20.5.5200:FF:000001">
    <property type="entry name" value="Stimulator of interferon genes protein"/>
    <property type="match status" value="1"/>
</dbReference>
<comment type="catalytic activity">
    <reaction evidence="13">
        <text>H(+)(in) = H(+)(out)</text>
        <dbReference type="Rhea" id="RHEA:34979"/>
        <dbReference type="ChEBI" id="CHEBI:15378"/>
    </reaction>
</comment>
<organism evidence="17 19">
    <name type="scientific">Microcaecilia unicolor</name>
    <dbReference type="NCBI Taxonomy" id="1415580"/>
    <lineage>
        <taxon>Eukaryota</taxon>
        <taxon>Metazoa</taxon>
        <taxon>Chordata</taxon>
        <taxon>Craniata</taxon>
        <taxon>Vertebrata</taxon>
        <taxon>Euteleostomi</taxon>
        <taxon>Amphibia</taxon>
        <taxon>Gymnophiona</taxon>
        <taxon>Siphonopidae</taxon>
        <taxon>Microcaecilia</taxon>
    </lineage>
</organism>
<dbReference type="GO" id="GO:0005789">
    <property type="term" value="C:endoplasmic reticulum membrane"/>
    <property type="evidence" value="ECO:0007669"/>
    <property type="project" value="UniProtKB-SubCell"/>
</dbReference>
<dbReference type="GO" id="GO:0051607">
    <property type="term" value="P:defense response to virus"/>
    <property type="evidence" value="ECO:0007669"/>
    <property type="project" value="TreeGrafter"/>
</dbReference>
<dbReference type="CDD" id="cd22658">
    <property type="entry name" value="STING_C_metazoan-like"/>
    <property type="match status" value="1"/>
</dbReference>
<evidence type="ECO:0000313" key="18">
    <source>
        <dbReference type="RefSeq" id="XP_030068932.1"/>
    </source>
</evidence>
<accession>A0A6P7YVD2</accession>
<evidence type="ECO:0000256" key="10">
    <source>
        <dbReference type="ARBA" id="ARBA00022824"/>
    </source>
</evidence>
<evidence type="ECO:0000256" key="12">
    <source>
        <dbReference type="ARBA" id="ARBA00023136"/>
    </source>
</evidence>
<dbReference type="GO" id="GO:0048471">
    <property type="term" value="C:perinuclear region of cytoplasm"/>
    <property type="evidence" value="ECO:0007669"/>
    <property type="project" value="UniProtKB-SubCell"/>
</dbReference>
<evidence type="ECO:0000256" key="2">
    <source>
        <dbReference type="ARBA" id="ARBA00004477"/>
    </source>
</evidence>
<keyword evidence="9" id="KW-0547">Nucleotide-binding</keyword>
<dbReference type="InterPro" id="IPR047191">
    <property type="entry name" value="STING_C_chordates"/>
</dbReference>
<evidence type="ECO:0000256" key="1">
    <source>
        <dbReference type="ARBA" id="ARBA00004457"/>
    </source>
</evidence>
<evidence type="ECO:0000313" key="17">
    <source>
        <dbReference type="Proteomes" id="UP000515156"/>
    </source>
</evidence>
<dbReference type="Gene3D" id="3.40.50.12100">
    <property type="entry name" value="Stimulator of interferon genes protein"/>
    <property type="match status" value="1"/>
</dbReference>
<dbReference type="InterPro" id="IPR029158">
    <property type="entry name" value="STING"/>
</dbReference>
<name>A0A6P7YVD2_9AMPH</name>
<keyword evidence="12 14" id="KW-0472">Membrane</keyword>
<proteinExistence type="inferred from homology"/>
<dbReference type="AlphaFoldDB" id="A0A6P7YVD2"/>
<feature type="domain" description="STING transmembrane" evidence="16">
    <location>
        <begin position="57"/>
        <end position="161"/>
    </location>
</feature>
<dbReference type="PANTHER" id="PTHR34339">
    <property type="entry name" value="STIMULATOR OF INTERFERON GENES PROTEIN"/>
    <property type="match status" value="1"/>
</dbReference>
<dbReference type="RefSeq" id="XP_030068933.1">
    <property type="nucleotide sequence ID" value="XM_030213073.1"/>
</dbReference>
<comment type="similarity">
    <text evidence="6">Belongs to the STING family.</text>
</comment>
<dbReference type="GO" id="GO:0016239">
    <property type="term" value="P:positive regulation of macroautophagy"/>
    <property type="evidence" value="ECO:0007669"/>
    <property type="project" value="TreeGrafter"/>
</dbReference>
<dbReference type="GO" id="GO:0032481">
    <property type="term" value="P:positive regulation of type I interferon production"/>
    <property type="evidence" value="ECO:0007669"/>
    <property type="project" value="InterPro"/>
</dbReference>
<evidence type="ECO:0000256" key="14">
    <source>
        <dbReference type="SAM" id="Phobius"/>
    </source>
</evidence>
<dbReference type="PANTHER" id="PTHR34339:SF1">
    <property type="entry name" value="STIMULATOR OF INTERFERON GENES PROTEIN"/>
    <property type="match status" value="1"/>
</dbReference>
<evidence type="ECO:0000256" key="11">
    <source>
        <dbReference type="ARBA" id="ARBA00022989"/>
    </source>
</evidence>